<dbReference type="Proteomes" id="UP000777265">
    <property type="component" value="Unassembled WGS sequence"/>
</dbReference>
<protein>
    <recommendedName>
        <fullName evidence="3">UDP-N-acetylglucosamine 2-epimerase domain-containing protein</fullName>
    </recommendedName>
</protein>
<name>A0A971M4M2_9BACT</name>
<evidence type="ECO:0000313" key="1">
    <source>
        <dbReference type="EMBL" id="NLW35685.1"/>
    </source>
</evidence>
<comment type="caution">
    <text evidence="1">The sequence shown here is derived from an EMBL/GenBank/DDBJ whole genome shotgun (WGS) entry which is preliminary data.</text>
</comment>
<gene>
    <name evidence="1" type="ORF">GXY80_09430</name>
</gene>
<evidence type="ECO:0000313" key="2">
    <source>
        <dbReference type="Proteomes" id="UP000777265"/>
    </source>
</evidence>
<dbReference type="AlphaFoldDB" id="A0A971M4M2"/>
<dbReference type="InterPro" id="IPR043148">
    <property type="entry name" value="TagF_C"/>
</dbReference>
<accession>A0A971M4M2</accession>
<dbReference type="Gene3D" id="3.40.50.12580">
    <property type="match status" value="1"/>
</dbReference>
<organism evidence="1 2">
    <name type="scientific">Syntrophorhabdus aromaticivorans</name>
    <dbReference type="NCBI Taxonomy" id="328301"/>
    <lineage>
        <taxon>Bacteria</taxon>
        <taxon>Pseudomonadati</taxon>
        <taxon>Thermodesulfobacteriota</taxon>
        <taxon>Syntrophorhabdia</taxon>
        <taxon>Syntrophorhabdales</taxon>
        <taxon>Syntrophorhabdaceae</taxon>
        <taxon>Syntrophorhabdus</taxon>
    </lineage>
</organism>
<evidence type="ECO:0008006" key="3">
    <source>
        <dbReference type="Google" id="ProtNLM"/>
    </source>
</evidence>
<reference evidence="1" key="1">
    <citation type="journal article" date="2020" name="Biotechnol. Biofuels">
        <title>New insights from the biogas microbiome by comprehensive genome-resolved metagenomics of nearly 1600 species originating from multiple anaerobic digesters.</title>
        <authorList>
            <person name="Campanaro S."/>
            <person name="Treu L."/>
            <person name="Rodriguez-R L.M."/>
            <person name="Kovalovszki A."/>
            <person name="Ziels R.M."/>
            <person name="Maus I."/>
            <person name="Zhu X."/>
            <person name="Kougias P.G."/>
            <person name="Basile A."/>
            <person name="Luo G."/>
            <person name="Schluter A."/>
            <person name="Konstantinidis K.T."/>
            <person name="Angelidaki I."/>
        </authorList>
    </citation>
    <scope>NUCLEOTIDE SEQUENCE</scope>
    <source>
        <strain evidence="1">AS06rmzACSIP_7</strain>
    </source>
</reference>
<dbReference type="EMBL" id="JAAYEE010000157">
    <property type="protein sequence ID" value="NLW35685.1"/>
    <property type="molecule type" value="Genomic_DNA"/>
</dbReference>
<sequence length="390" mass="43474">MNKAVFLPMNTNHVLIASAIIKHLNTDYEMLCHDRLCFGTQYLTEGILQELQIPYSHFDKRCAIEPTAPFRGQLVSYLGIRKIVRRKILSSLPAVVVLFVDNDPISHIIIQITKKMGIKTLLIQDGLIRPDEYSSKQAPRAKAAEWLQHRMGVAVRPAIYGKGGCTAVVVNGKIAYEILRKRGISEADMVILGQPKYDDFMKEAASKITATGQKRYLFAATKDLIRGEPHIRFLRKLVEGCGRLGISLVVKIHPRSPEKPADVIKVIGGNAKHFPEVIKEGDDTVSVLKSCDAIITLSSTVILEALMLDREALAVHYLAGDQNLRHYDKYGAIFAVQDEDDIVKVLQESLRDKKPYKCKSALLEDELFSLDGQAGCRVAKIIEDMAGSYC</sequence>
<proteinExistence type="predicted"/>
<dbReference type="SUPFAM" id="SSF53756">
    <property type="entry name" value="UDP-Glycosyltransferase/glycogen phosphorylase"/>
    <property type="match status" value="1"/>
</dbReference>
<reference evidence="1" key="2">
    <citation type="submission" date="2020-01" db="EMBL/GenBank/DDBJ databases">
        <authorList>
            <person name="Campanaro S."/>
        </authorList>
    </citation>
    <scope>NUCLEOTIDE SEQUENCE</scope>
    <source>
        <strain evidence="1">AS06rmzACSIP_7</strain>
    </source>
</reference>